<dbReference type="EMBL" id="QQAX01000008">
    <property type="protein sequence ID" value="RDI44759.1"/>
    <property type="molecule type" value="Genomic_DNA"/>
</dbReference>
<evidence type="ECO:0000313" key="2">
    <source>
        <dbReference type="Proteomes" id="UP000254720"/>
    </source>
</evidence>
<organism evidence="1 2">
    <name type="scientific">Aquicella lusitana</name>
    <dbReference type="NCBI Taxonomy" id="254246"/>
    <lineage>
        <taxon>Bacteria</taxon>
        <taxon>Pseudomonadati</taxon>
        <taxon>Pseudomonadota</taxon>
        <taxon>Gammaproteobacteria</taxon>
        <taxon>Legionellales</taxon>
        <taxon>Coxiellaceae</taxon>
        <taxon>Aquicella</taxon>
    </lineage>
</organism>
<keyword evidence="2" id="KW-1185">Reference proteome</keyword>
<dbReference type="SUPFAM" id="SSF81383">
    <property type="entry name" value="F-box domain"/>
    <property type="match status" value="1"/>
</dbReference>
<dbReference type="AlphaFoldDB" id="A0A370GN60"/>
<comment type="caution">
    <text evidence="1">The sequence shown here is derived from an EMBL/GenBank/DDBJ whole genome shotgun (WGS) entry which is preliminary data.</text>
</comment>
<accession>A0A370GN60</accession>
<gene>
    <name evidence="1" type="ORF">C8D86_10810</name>
</gene>
<dbReference type="Proteomes" id="UP000254720">
    <property type="component" value="Unassembled WGS sequence"/>
</dbReference>
<dbReference type="InterPro" id="IPR036047">
    <property type="entry name" value="F-box-like_dom_sf"/>
</dbReference>
<protein>
    <recommendedName>
        <fullName evidence="3">F-box domain-containing protein</fullName>
    </recommendedName>
</protein>
<evidence type="ECO:0000313" key="1">
    <source>
        <dbReference type="EMBL" id="RDI44759.1"/>
    </source>
</evidence>
<sequence length="372" mass="42241">MESHNSGNSKQVLEDISQILNAIIETINVYIQNQKNDLIKNEHKRNRIKSIVDAVLQFSDQKIMSSAILGRENLKLKKPVLFPAISAEDLKTDASRVQTKIYGLPDKFQQMLTIIKSELSNIKIGVFGKDKGLQAIKDQIQGRQVEDLLAELKKIVNSKRTADQLIKKEAQQKNIQTPFYSLPQDLRLFILSFIDDPRKLASVSSMFAEDVKHAGLWKKKLQDTFHLSPKAIDALKSGDESYMAMYDRLKDFKSCMIVSMASHSYQPVEALNFAKKQNFGFQIFSSQSDLNSALMRMGVKGAIYIVGFDLSKEEIGELLAKKDYKEVAAHIKIIFPEERTQLSFPEARMMLVTFENDAFMEAGELLRKSAKH</sequence>
<name>A0A370GN60_9COXI</name>
<evidence type="ECO:0008006" key="3">
    <source>
        <dbReference type="Google" id="ProtNLM"/>
    </source>
</evidence>
<proteinExistence type="predicted"/>
<reference evidence="1 2" key="1">
    <citation type="submission" date="2018-07" db="EMBL/GenBank/DDBJ databases">
        <title>Genomic Encyclopedia of Type Strains, Phase IV (KMG-IV): sequencing the most valuable type-strain genomes for metagenomic binning, comparative biology and taxonomic classification.</title>
        <authorList>
            <person name="Goeker M."/>
        </authorList>
    </citation>
    <scope>NUCLEOTIDE SEQUENCE [LARGE SCALE GENOMIC DNA]</scope>
    <source>
        <strain evidence="1 2">DSM 16500</strain>
    </source>
</reference>